<reference evidence="1" key="1">
    <citation type="submission" date="2020-08" db="EMBL/GenBank/DDBJ databases">
        <title>Multicomponent nature underlies the extraordinary mechanical properties of spider dragline silk.</title>
        <authorList>
            <person name="Kono N."/>
            <person name="Nakamura H."/>
            <person name="Mori M."/>
            <person name="Yoshida Y."/>
            <person name="Ohtoshi R."/>
            <person name="Malay A.D."/>
            <person name="Moran D.A.P."/>
            <person name="Tomita M."/>
            <person name="Numata K."/>
            <person name="Arakawa K."/>
        </authorList>
    </citation>
    <scope>NUCLEOTIDE SEQUENCE</scope>
</reference>
<organism evidence="1 2">
    <name type="scientific">Nephila pilipes</name>
    <name type="common">Giant wood spider</name>
    <name type="synonym">Nephila maculata</name>
    <dbReference type="NCBI Taxonomy" id="299642"/>
    <lineage>
        <taxon>Eukaryota</taxon>
        <taxon>Metazoa</taxon>
        <taxon>Ecdysozoa</taxon>
        <taxon>Arthropoda</taxon>
        <taxon>Chelicerata</taxon>
        <taxon>Arachnida</taxon>
        <taxon>Araneae</taxon>
        <taxon>Araneomorphae</taxon>
        <taxon>Entelegynae</taxon>
        <taxon>Araneoidea</taxon>
        <taxon>Nephilidae</taxon>
        <taxon>Nephila</taxon>
    </lineage>
</organism>
<proteinExistence type="predicted"/>
<name>A0A8X6R587_NEPPI</name>
<evidence type="ECO:0000313" key="1">
    <source>
        <dbReference type="EMBL" id="GFU50219.1"/>
    </source>
</evidence>
<gene>
    <name evidence="1" type="primary">g.5196</name>
    <name evidence="1" type="ORF">NPIL_593361</name>
</gene>
<comment type="caution">
    <text evidence="1">The sequence shown here is derived from an EMBL/GenBank/DDBJ whole genome shotgun (WGS) entry which is preliminary data.</text>
</comment>
<evidence type="ECO:0000313" key="2">
    <source>
        <dbReference type="Proteomes" id="UP000887013"/>
    </source>
</evidence>
<sequence length="62" mass="6747">MCCATGNVVESPLPTPPESLLSLLAGDSDDSKLFLRKIRKFNSCFQNDLIWATKICDLASDG</sequence>
<dbReference type="Proteomes" id="UP000887013">
    <property type="component" value="Unassembled WGS sequence"/>
</dbReference>
<protein>
    <submittedName>
        <fullName evidence="1">Uncharacterized protein</fullName>
    </submittedName>
</protein>
<dbReference type="AlphaFoldDB" id="A0A8X6R587"/>
<accession>A0A8X6R587</accession>
<dbReference type="EMBL" id="BMAW01037856">
    <property type="protein sequence ID" value="GFU50219.1"/>
    <property type="molecule type" value="Genomic_DNA"/>
</dbReference>
<keyword evidence="2" id="KW-1185">Reference proteome</keyword>
<feature type="non-terminal residue" evidence="1">
    <location>
        <position position="62"/>
    </location>
</feature>